<dbReference type="GO" id="GO:0000156">
    <property type="term" value="F:phosphorelay response regulator activity"/>
    <property type="evidence" value="ECO:0007669"/>
    <property type="project" value="TreeGrafter"/>
</dbReference>
<dbReference type="EMBL" id="JAAQTL010000001">
    <property type="protein sequence ID" value="NID14767.1"/>
    <property type="molecule type" value="Genomic_DNA"/>
</dbReference>
<keyword evidence="10" id="KW-1185">Reference proteome</keyword>
<dbReference type="PRINTS" id="PR00032">
    <property type="entry name" value="HTHARAC"/>
</dbReference>
<dbReference type="Pfam" id="PF00072">
    <property type="entry name" value="Response_reg"/>
    <property type="match status" value="1"/>
</dbReference>
<dbReference type="PROSITE" id="PS01124">
    <property type="entry name" value="HTH_ARAC_FAMILY_2"/>
    <property type="match status" value="1"/>
</dbReference>
<evidence type="ECO:0000256" key="6">
    <source>
        <dbReference type="PROSITE-ProRule" id="PRU00169"/>
    </source>
</evidence>
<keyword evidence="1 6" id="KW-0597">Phosphoprotein</keyword>
<sequence length="260" mass="28863">MSIQDSHILVIDDAPENIRELLLALRAQPWRITLATTAEQGYHRAQALVPDLILLDVRMPGMDGFALCRLLQELPRARATPILFLTSASSAEERLEGLNHGAVDYILKSCDPAEIIARVQIHLRLSRRGDAPDAAADVAPNRDEAMLRAAMRLIGRQLSAPFTLEEIAAGVGTYDKRLSAIFRQQLGMTVFAWIREERLRKSRELLADTSLGMQEIAENIGFRSACNFTTAFRERLGVTPSEYRKAARQGAVEASASRAR</sequence>
<dbReference type="SMART" id="SM00448">
    <property type="entry name" value="REC"/>
    <property type="match status" value="1"/>
</dbReference>
<evidence type="ECO:0000313" key="10">
    <source>
        <dbReference type="Proteomes" id="UP000518878"/>
    </source>
</evidence>
<dbReference type="InterPro" id="IPR018062">
    <property type="entry name" value="HTH_AraC-typ_CS"/>
</dbReference>
<proteinExistence type="predicted"/>
<dbReference type="PROSITE" id="PS50110">
    <property type="entry name" value="RESPONSE_REGULATORY"/>
    <property type="match status" value="1"/>
</dbReference>
<evidence type="ECO:0000259" key="7">
    <source>
        <dbReference type="PROSITE" id="PS01124"/>
    </source>
</evidence>
<dbReference type="InterPro" id="IPR011006">
    <property type="entry name" value="CheY-like_superfamily"/>
</dbReference>
<dbReference type="AlphaFoldDB" id="A0A7X5QSS6"/>
<evidence type="ECO:0000256" key="3">
    <source>
        <dbReference type="ARBA" id="ARBA00023015"/>
    </source>
</evidence>
<reference evidence="9 10" key="1">
    <citation type="journal article" date="2006" name="Int. J. Syst. Evol. Microbiol.">
        <title>Dyella yeojuensis sp. nov., isolated from greenhouse soil in Korea.</title>
        <authorList>
            <person name="Kim B.Y."/>
            <person name="Weon H.Y."/>
            <person name="Lee K.H."/>
            <person name="Seok S.J."/>
            <person name="Kwon S.W."/>
            <person name="Go S.J."/>
            <person name="Stackebrandt E."/>
        </authorList>
    </citation>
    <scope>NUCLEOTIDE SEQUENCE [LARGE SCALE GENOMIC DNA]</scope>
    <source>
        <strain evidence="9 10">DSM 17673</strain>
    </source>
</reference>
<dbReference type="Gene3D" id="3.40.50.2300">
    <property type="match status" value="1"/>
</dbReference>
<feature type="modified residue" description="4-aspartylphosphate" evidence="6">
    <location>
        <position position="56"/>
    </location>
</feature>
<dbReference type="SUPFAM" id="SSF52172">
    <property type="entry name" value="CheY-like"/>
    <property type="match status" value="1"/>
</dbReference>
<evidence type="ECO:0000256" key="4">
    <source>
        <dbReference type="ARBA" id="ARBA00023125"/>
    </source>
</evidence>
<dbReference type="InterPro" id="IPR039420">
    <property type="entry name" value="WalR-like"/>
</dbReference>
<evidence type="ECO:0000259" key="8">
    <source>
        <dbReference type="PROSITE" id="PS50110"/>
    </source>
</evidence>
<keyword evidence="2" id="KW-0902">Two-component regulatory system</keyword>
<dbReference type="Gene3D" id="1.10.10.60">
    <property type="entry name" value="Homeodomain-like"/>
    <property type="match status" value="2"/>
</dbReference>
<comment type="caution">
    <text evidence="9">The sequence shown here is derived from an EMBL/GenBank/DDBJ whole genome shotgun (WGS) entry which is preliminary data.</text>
</comment>
<dbReference type="SUPFAM" id="SSF46689">
    <property type="entry name" value="Homeodomain-like"/>
    <property type="match status" value="2"/>
</dbReference>
<dbReference type="InterPro" id="IPR020449">
    <property type="entry name" value="Tscrpt_reg_AraC-type_HTH"/>
</dbReference>
<evidence type="ECO:0000256" key="5">
    <source>
        <dbReference type="ARBA" id="ARBA00023163"/>
    </source>
</evidence>
<dbReference type="InterPro" id="IPR009057">
    <property type="entry name" value="Homeodomain-like_sf"/>
</dbReference>
<dbReference type="GO" id="GO:0003700">
    <property type="term" value="F:DNA-binding transcription factor activity"/>
    <property type="evidence" value="ECO:0007669"/>
    <property type="project" value="InterPro"/>
</dbReference>
<protein>
    <submittedName>
        <fullName evidence="9">Response regulator transcription factor</fullName>
    </submittedName>
</protein>
<dbReference type="RefSeq" id="WP_166698484.1">
    <property type="nucleotide sequence ID" value="NZ_JAAQTL010000001.1"/>
</dbReference>
<dbReference type="InterPro" id="IPR001789">
    <property type="entry name" value="Sig_transdc_resp-reg_receiver"/>
</dbReference>
<evidence type="ECO:0000256" key="2">
    <source>
        <dbReference type="ARBA" id="ARBA00023012"/>
    </source>
</evidence>
<dbReference type="PANTHER" id="PTHR48111:SF1">
    <property type="entry name" value="TWO-COMPONENT RESPONSE REGULATOR ORR33"/>
    <property type="match status" value="1"/>
</dbReference>
<dbReference type="GO" id="GO:0000976">
    <property type="term" value="F:transcription cis-regulatory region binding"/>
    <property type="evidence" value="ECO:0007669"/>
    <property type="project" value="TreeGrafter"/>
</dbReference>
<keyword evidence="3" id="KW-0805">Transcription regulation</keyword>
<dbReference type="PROSITE" id="PS00041">
    <property type="entry name" value="HTH_ARAC_FAMILY_1"/>
    <property type="match status" value="1"/>
</dbReference>
<dbReference type="GO" id="GO:0005829">
    <property type="term" value="C:cytosol"/>
    <property type="evidence" value="ECO:0007669"/>
    <property type="project" value="TreeGrafter"/>
</dbReference>
<evidence type="ECO:0000256" key="1">
    <source>
        <dbReference type="ARBA" id="ARBA00022553"/>
    </source>
</evidence>
<name>A0A7X5QSS6_9GAMM</name>
<evidence type="ECO:0000313" key="9">
    <source>
        <dbReference type="EMBL" id="NID14767.1"/>
    </source>
</evidence>
<feature type="domain" description="Response regulatory" evidence="8">
    <location>
        <begin position="7"/>
        <end position="123"/>
    </location>
</feature>
<keyword evidence="5" id="KW-0804">Transcription</keyword>
<gene>
    <name evidence="9" type="ORF">HBF32_04715</name>
</gene>
<dbReference type="Proteomes" id="UP000518878">
    <property type="component" value="Unassembled WGS sequence"/>
</dbReference>
<dbReference type="Pfam" id="PF12833">
    <property type="entry name" value="HTH_18"/>
    <property type="match status" value="1"/>
</dbReference>
<dbReference type="InterPro" id="IPR018060">
    <property type="entry name" value="HTH_AraC"/>
</dbReference>
<keyword evidence="4" id="KW-0238">DNA-binding</keyword>
<organism evidence="9 10">
    <name type="scientific">Luteibacter yeojuensis</name>
    <dbReference type="NCBI Taxonomy" id="345309"/>
    <lineage>
        <taxon>Bacteria</taxon>
        <taxon>Pseudomonadati</taxon>
        <taxon>Pseudomonadota</taxon>
        <taxon>Gammaproteobacteria</taxon>
        <taxon>Lysobacterales</taxon>
        <taxon>Rhodanobacteraceae</taxon>
        <taxon>Luteibacter</taxon>
    </lineage>
</organism>
<feature type="domain" description="HTH araC/xylS-type" evidence="7">
    <location>
        <begin position="148"/>
        <end position="246"/>
    </location>
</feature>
<dbReference type="PANTHER" id="PTHR48111">
    <property type="entry name" value="REGULATOR OF RPOS"/>
    <property type="match status" value="1"/>
</dbReference>
<dbReference type="GO" id="GO:0032993">
    <property type="term" value="C:protein-DNA complex"/>
    <property type="evidence" value="ECO:0007669"/>
    <property type="project" value="TreeGrafter"/>
</dbReference>
<dbReference type="SMART" id="SM00342">
    <property type="entry name" value="HTH_ARAC"/>
    <property type="match status" value="1"/>
</dbReference>
<accession>A0A7X5QSS6</accession>